<dbReference type="AlphaFoldDB" id="A0A953LCQ2"/>
<dbReference type="Gene3D" id="3.30.70.2860">
    <property type="match status" value="1"/>
</dbReference>
<accession>A0A953LCQ2</accession>
<dbReference type="HAMAP" id="MF_00226_B">
    <property type="entry name" value="CinA_B"/>
    <property type="match status" value="1"/>
</dbReference>
<dbReference type="InterPro" id="IPR041424">
    <property type="entry name" value="CinA_KH"/>
</dbReference>
<dbReference type="EMBL" id="PIUK01000001">
    <property type="protein sequence ID" value="MBY6274595.1"/>
    <property type="molecule type" value="Genomic_DNA"/>
</dbReference>
<protein>
    <recommendedName>
        <fullName evidence="1">Putative competence-damage inducible protein</fullName>
    </recommendedName>
</protein>
<dbReference type="CDD" id="cd00885">
    <property type="entry name" value="cinA"/>
    <property type="match status" value="1"/>
</dbReference>
<dbReference type="RefSeq" id="WP_273377355.1">
    <property type="nucleotide sequence ID" value="NZ_PIUK01000001.1"/>
</dbReference>
<dbReference type="SUPFAM" id="SSF142433">
    <property type="entry name" value="CinA-like"/>
    <property type="match status" value="1"/>
</dbReference>
<dbReference type="NCBIfam" id="TIGR00177">
    <property type="entry name" value="molyb_syn"/>
    <property type="match status" value="1"/>
</dbReference>
<dbReference type="Proteomes" id="UP000732377">
    <property type="component" value="Unassembled WGS sequence"/>
</dbReference>
<proteinExistence type="inferred from homology"/>
<dbReference type="PIRSF" id="PIRSF006728">
    <property type="entry name" value="CinA"/>
    <property type="match status" value="1"/>
</dbReference>
<evidence type="ECO:0000256" key="1">
    <source>
        <dbReference type="HAMAP-Rule" id="MF_00226"/>
    </source>
</evidence>
<comment type="similarity">
    <text evidence="1">Belongs to the CinA family.</text>
</comment>
<dbReference type="SMART" id="SM00852">
    <property type="entry name" value="MoCF_biosynth"/>
    <property type="match status" value="1"/>
</dbReference>
<dbReference type="PANTHER" id="PTHR13939">
    <property type="entry name" value="NICOTINAMIDE-NUCLEOTIDE AMIDOHYDROLASE PNCC"/>
    <property type="match status" value="1"/>
</dbReference>
<dbReference type="NCBIfam" id="TIGR00199">
    <property type="entry name" value="PncC_domain"/>
    <property type="match status" value="1"/>
</dbReference>
<feature type="domain" description="MoaB/Mog" evidence="2">
    <location>
        <begin position="4"/>
        <end position="171"/>
    </location>
</feature>
<evidence type="ECO:0000313" key="3">
    <source>
        <dbReference type="EMBL" id="MBY6274595.1"/>
    </source>
</evidence>
<dbReference type="NCBIfam" id="TIGR00200">
    <property type="entry name" value="cinA_nterm"/>
    <property type="match status" value="1"/>
</dbReference>
<comment type="caution">
    <text evidence="3">The sequence shown here is derived from an EMBL/GenBank/DDBJ whole genome shotgun (WGS) entry which is preliminary data.</text>
</comment>
<evidence type="ECO:0000313" key="4">
    <source>
        <dbReference type="Proteomes" id="UP000732377"/>
    </source>
</evidence>
<organism evidence="3 4">
    <name type="scientific">Symbiobacterium thermophilum</name>
    <dbReference type="NCBI Taxonomy" id="2734"/>
    <lineage>
        <taxon>Bacteria</taxon>
        <taxon>Bacillati</taxon>
        <taxon>Bacillota</taxon>
        <taxon>Clostridia</taxon>
        <taxon>Eubacteriales</taxon>
        <taxon>Symbiobacteriaceae</taxon>
        <taxon>Symbiobacterium</taxon>
    </lineage>
</organism>
<dbReference type="InterPro" id="IPR008135">
    <property type="entry name" value="Competence-induced_CinA"/>
</dbReference>
<name>A0A953LCQ2_SYMTR</name>
<dbReference type="InterPro" id="IPR001453">
    <property type="entry name" value="MoaB/Mog_dom"/>
</dbReference>
<dbReference type="PANTHER" id="PTHR13939:SF0">
    <property type="entry name" value="NMN AMIDOHYDROLASE-LIKE PROTEIN YFAY"/>
    <property type="match status" value="1"/>
</dbReference>
<dbReference type="InterPro" id="IPR050101">
    <property type="entry name" value="CinA"/>
</dbReference>
<dbReference type="Pfam" id="PF18146">
    <property type="entry name" value="CinA_KH"/>
    <property type="match status" value="1"/>
</dbReference>
<dbReference type="Pfam" id="PF00994">
    <property type="entry name" value="MoCF_biosynth"/>
    <property type="match status" value="1"/>
</dbReference>
<dbReference type="Gene3D" id="3.40.980.10">
    <property type="entry name" value="MoaB/Mog-like domain"/>
    <property type="match status" value="1"/>
</dbReference>
<dbReference type="Gene3D" id="3.90.950.20">
    <property type="entry name" value="CinA-like"/>
    <property type="match status" value="1"/>
</dbReference>
<sequence length="430" mass="45608">MIAELVFVGTELLLGEILNTNAQYLSRQLAQLGVDVYHQVVVGDNAARLRAVLSQALSRSDLVIASGGLGPTDDDITREVAAEVTGRPLELDPQLLAQLEIWFARRGRRMAENNRRQCMVPRGARVLPNDRGTAPGLMIPADGDKVVILLPGPPGELRPMFEAHVAPYLAARSGGRPLRLVTRTLRFVGIGESALADGLRDLMATQTDPTIAPYAKVAEVHLRLATRAADEAEGYARIAPLEAEIRSRFGRFLYGSDEETLPQAVGRLLAERGMTLSTAESCTGGLVAKWITDVPGSSRYFGTGFVTYANEAKVSLLGVPEELLSAHGAVSEPVARAMAEGALQRSGADVAVAVSGIAGPDGGTPEKPVGTVCFALAAQGRQGAGPDAAALPAGAWAETVWLHGDRDGVRERAAVHALAMVRRYLLGYLD</sequence>
<dbReference type="Pfam" id="PF02464">
    <property type="entry name" value="CinA"/>
    <property type="match status" value="1"/>
</dbReference>
<dbReference type="InterPro" id="IPR036425">
    <property type="entry name" value="MoaB/Mog-like_dom_sf"/>
</dbReference>
<dbReference type="NCBIfam" id="NF001813">
    <property type="entry name" value="PRK00549.1"/>
    <property type="match status" value="1"/>
</dbReference>
<dbReference type="InterPro" id="IPR008136">
    <property type="entry name" value="CinA_C"/>
</dbReference>
<gene>
    <name evidence="1" type="primary">cinA</name>
    <name evidence="3" type="ORF">CWE10_00030</name>
</gene>
<dbReference type="InterPro" id="IPR036653">
    <property type="entry name" value="CinA-like_C"/>
</dbReference>
<evidence type="ECO:0000259" key="2">
    <source>
        <dbReference type="SMART" id="SM00852"/>
    </source>
</evidence>
<reference evidence="3" key="1">
    <citation type="submission" date="2017-11" db="EMBL/GenBank/DDBJ databases">
        <title>Three new genomes from thermophilic consortium.</title>
        <authorList>
            <person name="Quaggio R."/>
            <person name="Amgarten D."/>
            <person name="Setubal J.C."/>
        </authorList>
    </citation>
    <scope>NUCLEOTIDE SEQUENCE</scope>
    <source>
        <strain evidence="3">ZCTH01-B2</strain>
    </source>
</reference>
<dbReference type="SUPFAM" id="SSF53218">
    <property type="entry name" value="Molybdenum cofactor biosynthesis proteins"/>
    <property type="match status" value="1"/>
</dbReference>